<reference evidence="2" key="1">
    <citation type="submission" date="2023-06" db="EMBL/GenBank/DDBJ databases">
        <title>Male Hemibagrus guttatus genome.</title>
        <authorList>
            <person name="Bian C."/>
        </authorList>
    </citation>
    <scope>NUCLEOTIDE SEQUENCE</scope>
    <source>
        <strain evidence="2">Male_cb2023</strain>
        <tissue evidence="2">Muscle</tissue>
    </source>
</reference>
<proteinExistence type="predicted"/>
<comment type="caution">
    <text evidence="2">The sequence shown here is derived from an EMBL/GenBank/DDBJ whole genome shotgun (WGS) entry which is preliminary data.</text>
</comment>
<organism evidence="2 3">
    <name type="scientific">Hemibagrus guttatus</name>
    <dbReference type="NCBI Taxonomy" id="175788"/>
    <lineage>
        <taxon>Eukaryota</taxon>
        <taxon>Metazoa</taxon>
        <taxon>Chordata</taxon>
        <taxon>Craniata</taxon>
        <taxon>Vertebrata</taxon>
        <taxon>Euteleostomi</taxon>
        <taxon>Actinopterygii</taxon>
        <taxon>Neopterygii</taxon>
        <taxon>Teleostei</taxon>
        <taxon>Ostariophysi</taxon>
        <taxon>Siluriformes</taxon>
        <taxon>Bagridae</taxon>
        <taxon>Hemibagrus</taxon>
    </lineage>
</organism>
<feature type="region of interest" description="Disordered" evidence="1">
    <location>
        <begin position="182"/>
        <end position="230"/>
    </location>
</feature>
<dbReference type="PANTHER" id="PTHR47510">
    <property type="entry name" value="REVERSE TRANSCRIPTASE DOMAIN-CONTAINING PROTEIN"/>
    <property type="match status" value="1"/>
</dbReference>
<keyword evidence="3" id="KW-1185">Reference proteome</keyword>
<dbReference type="Proteomes" id="UP001274896">
    <property type="component" value="Unassembled WGS sequence"/>
</dbReference>
<evidence type="ECO:0000313" key="3">
    <source>
        <dbReference type="Proteomes" id="UP001274896"/>
    </source>
</evidence>
<sequence>MLPCCLGKLWIPQSEGILQDCFALTDWDVFKAAATWEDFSVSIQDYAEYVTAYISTCVDNIIPTIQVRKFPNQKPWINSQVRHMLRARSFAFTSGNETEYKAAKYGLRKDITVAKRQYREKLDSFYSNADAGRMWQGLQRITDYRPTTSTTISSLDSLPDDLNTFYACFETSSDNTEWRHTHIGTTQSPFSPPTVCSCGTQSTEEDQPPKGSGARQHPWAGPQSLCYRGG</sequence>
<evidence type="ECO:0000256" key="1">
    <source>
        <dbReference type="SAM" id="MobiDB-lite"/>
    </source>
</evidence>
<dbReference type="PANTHER" id="PTHR47510:SF3">
    <property type="entry name" value="ENDO_EXONUCLEASE_PHOSPHATASE DOMAIN-CONTAINING PROTEIN"/>
    <property type="match status" value="1"/>
</dbReference>
<gene>
    <name evidence="2" type="ORF">QTP70_008821</name>
</gene>
<dbReference type="EMBL" id="JAUCMX010000008">
    <property type="protein sequence ID" value="KAK3537363.1"/>
    <property type="molecule type" value="Genomic_DNA"/>
</dbReference>
<accession>A0AAE0QZW9</accession>
<protein>
    <submittedName>
        <fullName evidence="2">Uncharacterized protein</fullName>
    </submittedName>
</protein>
<dbReference type="AlphaFoldDB" id="A0AAE0QZW9"/>
<evidence type="ECO:0000313" key="2">
    <source>
        <dbReference type="EMBL" id="KAK3537363.1"/>
    </source>
</evidence>
<name>A0AAE0QZW9_9TELE</name>